<dbReference type="PANTHER" id="PTHR43765:SF2">
    <property type="entry name" value="2-DEHYDROPANTOATE 2-REDUCTASE"/>
    <property type="match status" value="1"/>
</dbReference>
<dbReference type="InterPro" id="IPR013328">
    <property type="entry name" value="6PGD_dom2"/>
</dbReference>
<reference evidence="14 15" key="1">
    <citation type="submission" date="2023-02" db="EMBL/GenBank/DDBJ databases">
        <title>Genome sequence of Lacticaseibacillus sp. KACC 23028.</title>
        <authorList>
            <person name="Kim S."/>
            <person name="Heo J."/>
            <person name="Kwon S.-W."/>
        </authorList>
    </citation>
    <scope>NUCLEOTIDE SEQUENCE [LARGE SCALE GENOMIC DNA]</scope>
    <source>
        <strain evidence="14 15">KACC 23028</strain>
    </source>
</reference>
<evidence type="ECO:0000256" key="3">
    <source>
        <dbReference type="ARBA" id="ARBA00007870"/>
    </source>
</evidence>
<comment type="function">
    <text evidence="1 11">Catalyzes the NADPH-dependent reduction of ketopantoate into pantoic acid.</text>
</comment>
<evidence type="ECO:0000256" key="5">
    <source>
        <dbReference type="ARBA" id="ARBA00019465"/>
    </source>
</evidence>
<feature type="domain" description="Ketopantoate reductase C-terminal" evidence="13">
    <location>
        <begin position="184"/>
        <end position="309"/>
    </location>
</feature>
<dbReference type="InterPro" id="IPR036291">
    <property type="entry name" value="NAD(P)-bd_dom_sf"/>
</dbReference>
<accession>A0ABY7WV78</accession>
<keyword evidence="6 11" id="KW-0566">Pantothenate biosynthesis</keyword>
<feature type="domain" description="Ketopantoate reductase N-terminal" evidence="12">
    <location>
        <begin position="4"/>
        <end position="144"/>
    </location>
</feature>
<dbReference type="PANTHER" id="PTHR43765">
    <property type="entry name" value="2-DEHYDROPANTOATE 2-REDUCTASE-RELATED"/>
    <property type="match status" value="1"/>
</dbReference>
<comment type="similarity">
    <text evidence="3 11">Belongs to the ketopantoate reductase family.</text>
</comment>
<evidence type="ECO:0000259" key="12">
    <source>
        <dbReference type="Pfam" id="PF02558"/>
    </source>
</evidence>
<keyword evidence="7 11" id="KW-0521">NADP</keyword>
<dbReference type="Pfam" id="PF08546">
    <property type="entry name" value="ApbA_C"/>
    <property type="match status" value="1"/>
</dbReference>
<organism evidence="14 15">
    <name type="scientific">Lacticaseibacillus pabuli</name>
    <dbReference type="NCBI Taxonomy" id="3025672"/>
    <lineage>
        <taxon>Bacteria</taxon>
        <taxon>Bacillati</taxon>
        <taxon>Bacillota</taxon>
        <taxon>Bacilli</taxon>
        <taxon>Lactobacillales</taxon>
        <taxon>Lactobacillaceae</taxon>
        <taxon>Lacticaseibacillus</taxon>
    </lineage>
</organism>
<evidence type="ECO:0000313" key="14">
    <source>
        <dbReference type="EMBL" id="WDF82882.1"/>
    </source>
</evidence>
<dbReference type="EC" id="1.1.1.169" evidence="4 11"/>
<dbReference type="Gene3D" id="1.10.1040.10">
    <property type="entry name" value="N-(1-d-carboxylethyl)-l-norvaline Dehydrogenase, domain 2"/>
    <property type="match status" value="1"/>
</dbReference>
<evidence type="ECO:0000256" key="9">
    <source>
        <dbReference type="ARBA" id="ARBA00032024"/>
    </source>
</evidence>
<evidence type="ECO:0000256" key="6">
    <source>
        <dbReference type="ARBA" id="ARBA00022655"/>
    </source>
</evidence>
<dbReference type="InterPro" id="IPR008927">
    <property type="entry name" value="6-PGluconate_DH-like_C_sf"/>
</dbReference>
<dbReference type="SUPFAM" id="SSF51735">
    <property type="entry name" value="NAD(P)-binding Rossmann-fold domains"/>
    <property type="match status" value="1"/>
</dbReference>
<proteinExistence type="inferred from homology"/>
<dbReference type="Pfam" id="PF02558">
    <property type="entry name" value="ApbA"/>
    <property type="match status" value="1"/>
</dbReference>
<gene>
    <name evidence="14" type="ORF">PQ472_01165</name>
</gene>
<dbReference type="EMBL" id="CP117884">
    <property type="protein sequence ID" value="WDF82882.1"/>
    <property type="molecule type" value="Genomic_DNA"/>
</dbReference>
<dbReference type="InterPro" id="IPR003710">
    <property type="entry name" value="ApbA"/>
</dbReference>
<keyword evidence="15" id="KW-1185">Reference proteome</keyword>
<name>A0ABY7WV78_9LACO</name>
<comment type="catalytic activity">
    <reaction evidence="10 11">
        <text>(R)-pantoate + NADP(+) = 2-dehydropantoate + NADPH + H(+)</text>
        <dbReference type="Rhea" id="RHEA:16233"/>
        <dbReference type="ChEBI" id="CHEBI:11561"/>
        <dbReference type="ChEBI" id="CHEBI:15378"/>
        <dbReference type="ChEBI" id="CHEBI:15980"/>
        <dbReference type="ChEBI" id="CHEBI:57783"/>
        <dbReference type="ChEBI" id="CHEBI:58349"/>
        <dbReference type="EC" id="1.1.1.169"/>
    </reaction>
</comment>
<dbReference type="RefSeq" id="WP_274260636.1">
    <property type="nucleotide sequence ID" value="NZ_CP117884.1"/>
</dbReference>
<evidence type="ECO:0000256" key="11">
    <source>
        <dbReference type="RuleBase" id="RU362068"/>
    </source>
</evidence>
<dbReference type="Gene3D" id="3.40.50.720">
    <property type="entry name" value="NAD(P)-binding Rossmann-like Domain"/>
    <property type="match status" value="1"/>
</dbReference>
<keyword evidence="8 11" id="KW-0560">Oxidoreductase</keyword>
<evidence type="ECO:0000259" key="13">
    <source>
        <dbReference type="Pfam" id="PF08546"/>
    </source>
</evidence>
<comment type="pathway">
    <text evidence="2 11">Cofactor biosynthesis; (R)-pantothenate biosynthesis; (R)-pantoate from 3-methyl-2-oxobutanoate: step 2/2.</text>
</comment>
<dbReference type="NCBIfam" id="TIGR00745">
    <property type="entry name" value="apbA_panE"/>
    <property type="match status" value="1"/>
</dbReference>
<sequence length="333" mass="37154">MHYTVLGAGAMGLRYGVLLQQHAGATVDFVDTWQPEVDTVRQQGGVYVSRDGQNKHLVPVNIYTPEEYTGNPDVYVVFCKQMGLAEMLERSAHFFKPHQYALTCMNGMGHIEKLNKYFPAEHVIGGTALVATVLNKAGDVDFIGAEGAGSMNMCPQTEKPDEMTYNVLHDLEKAHFNPNLTDNFVGTLMAKVTFNSVVNTLCTMYKIRMGEFIQGPTAEKLSKQLIDEAYSACEAAGVQLLNTREEEWESVKYVSAVANPLHFPSMYQDFSKGRPTEVDYINGYIYDLGHAHGYEAKTHDFLRNLVHLAEFADNFDVPAFQAEVLGRSERETA</sequence>
<evidence type="ECO:0000256" key="7">
    <source>
        <dbReference type="ARBA" id="ARBA00022857"/>
    </source>
</evidence>
<evidence type="ECO:0000256" key="4">
    <source>
        <dbReference type="ARBA" id="ARBA00013014"/>
    </source>
</evidence>
<dbReference type="SUPFAM" id="SSF48179">
    <property type="entry name" value="6-phosphogluconate dehydrogenase C-terminal domain-like"/>
    <property type="match status" value="1"/>
</dbReference>
<dbReference type="InterPro" id="IPR013332">
    <property type="entry name" value="KPR_N"/>
</dbReference>
<dbReference type="InterPro" id="IPR050838">
    <property type="entry name" value="Ketopantoate_reductase"/>
</dbReference>
<evidence type="ECO:0000256" key="2">
    <source>
        <dbReference type="ARBA" id="ARBA00004994"/>
    </source>
</evidence>
<dbReference type="Proteomes" id="UP001220377">
    <property type="component" value="Chromosome"/>
</dbReference>
<evidence type="ECO:0000256" key="1">
    <source>
        <dbReference type="ARBA" id="ARBA00002919"/>
    </source>
</evidence>
<protein>
    <recommendedName>
        <fullName evidence="5 11">2-dehydropantoate 2-reductase</fullName>
        <ecNumber evidence="4 11">1.1.1.169</ecNumber>
    </recommendedName>
    <alternativeName>
        <fullName evidence="9 11">Ketopantoate reductase</fullName>
    </alternativeName>
</protein>
<evidence type="ECO:0000313" key="15">
    <source>
        <dbReference type="Proteomes" id="UP001220377"/>
    </source>
</evidence>
<evidence type="ECO:0000256" key="8">
    <source>
        <dbReference type="ARBA" id="ARBA00023002"/>
    </source>
</evidence>
<evidence type="ECO:0000256" key="10">
    <source>
        <dbReference type="ARBA" id="ARBA00048793"/>
    </source>
</evidence>
<dbReference type="InterPro" id="IPR013752">
    <property type="entry name" value="KPA_reductase"/>
</dbReference>